<dbReference type="PANTHER" id="PTHR24321:SF8">
    <property type="entry name" value="ESTRADIOL 17-BETA-DEHYDROGENASE 8-RELATED"/>
    <property type="match status" value="1"/>
</dbReference>
<reference evidence="3" key="1">
    <citation type="submission" date="2020-05" db="EMBL/GenBank/DDBJ databases">
        <authorList>
            <person name="Chiriac C."/>
            <person name="Salcher M."/>
            <person name="Ghai R."/>
            <person name="Kavagutti S V."/>
        </authorList>
    </citation>
    <scope>NUCLEOTIDE SEQUENCE</scope>
</reference>
<keyword evidence="2" id="KW-0560">Oxidoreductase</keyword>
<protein>
    <submittedName>
        <fullName evidence="3">Unannotated protein</fullName>
    </submittedName>
</protein>
<dbReference type="InterPro" id="IPR036291">
    <property type="entry name" value="NAD(P)-bd_dom_sf"/>
</dbReference>
<dbReference type="SUPFAM" id="SSF51735">
    <property type="entry name" value="NAD(P)-binding Rossmann-fold domains"/>
    <property type="match status" value="1"/>
</dbReference>
<dbReference type="GO" id="GO:0016491">
    <property type="term" value="F:oxidoreductase activity"/>
    <property type="evidence" value="ECO:0007669"/>
    <property type="project" value="UniProtKB-KW"/>
</dbReference>
<dbReference type="PRINTS" id="PR00080">
    <property type="entry name" value="SDRFAMILY"/>
</dbReference>
<gene>
    <name evidence="3" type="ORF">UFOPK3772_02044</name>
</gene>
<dbReference type="Gene3D" id="3.40.50.720">
    <property type="entry name" value="NAD(P)-binding Rossmann-like Domain"/>
    <property type="match status" value="1"/>
</dbReference>
<proteinExistence type="inferred from homology"/>
<dbReference type="PANTHER" id="PTHR24321">
    <property type="entry name" value="DEHYDROGENASES, SHORT CHAIN"/>
    <property type="match status" value="1"/>
</dbReference>
<dbReference type="PROSITE" id="PS00061">
    <property type="entry name" value="ADH_SHORT"/>
    <property type="match status" value="1"/>
</dbReference>
<comment type="similarity">
    <text evidence="1">Belongs to the short-chain dehydrogenases/reductases (SDR) family.</text>
</comment>
<dbReference type="FunFam" id="3.40.50.720:FF:000084">
    <property type="entry name" value="Short-chain dehydrogenase reductase"/>
    <property type="match status" value="1"/>
</dbReference>
<name>A0A6J7KW49_9ZZZZ</name>
<dbReference type="PRINTS" id="PR00081">
    <property type="entry name" value="GDHRDH"/>
</dbReference>
<evidence type="ECO:0000256" key="2">
    <source>
        <dbReference type="ARBA" id="ARBA00023002"/>
    </source>
</evidence>
<dbReference type="AlphaFoldDB" id="A0A6J7KW49"/>
<dbReference type="EMBL" id="CAFBNE010000068">
    <property type="protein sequence ID" value="CAB4958609.1"/>
    <property type="molecule type" value="Genomic_DNA"/>
</dbReference>
<evidence type="ECO:0000313" key="3">
    <source>
        <dbReference type="EMBL" id="CAB4958609.1"/>
    </source>
</evidence>
<organism evidence="3">
    <name type="scientific">freshwater metagenome</name>
    <dbReference type="NCBI Taxonomy" id="449393"/>
    <lineage>
        <taxon>unclassified sequences</taxon>
        <taxon>metagenomes</taxon>
        <taxon>ecological metagenomes</taxon>
    </lineage>
</organism>
<sequence length="244" mass="24969">MGKLDGKVAIVTGGARGMGAEEARILAAEGARVIVCDVLDEEGAAVASSVNGTYRHLDVTQESDWADLVATAELSLGRIDILINNAGVVGFSPVDKTDLTEWNRVIGINLTGVFLGIRAVAAPMAAAGGGVIVNISSTAGIMGYSNLSAYVASKWGVRGLTKAAALDLAKDGTRVVSVHPGGVRTPMTAGIDTGDMYASQPIHRIGEPAEIAKLVLYLVADATYSTGTEFIADGGATVGQVLDI</sequence>
<dbReference type="InterPro" id="IPR020904">
    <property type="entry name" value="Sc_DH/Rdtase_CS"/>
</dbReference>
<accession>A0A6J7KW49</accession>
<dbReference type="Pfam" id="PF00106">
    <property type="entry name" value="adh_short"/>
    <property type="match status" value="1"/>
</dbReference>
<evidence type="ECO:0000256" key="1">
    <source>
        <dbReference type="ARBA" id="ARBA00006484"/>
    </source>
</evidence>
<dbReference type="InterPro" id="IPR002347">
    <property type="entry name" value="SDR_fam"/>
</dbReference>